<comment type="function">
    <text evidence="3">One of several proteins that assist in the late maturation steps of the functional core of the 30S ribosomal subunit. Associates with free 30S ribosomal subunits (but not with 30S subunits that are part of 70S ribosomes or polysomes). Required for efficient processing of 16S rRNA. May interact with the 5'-terminal helix region of 16S rRNA.</text>
</comment>
<evidence type="ECO:0000256" key="3">
    <source>
        <dbReference type="HAMAP-Rule" id="MF_00003"/>
    </source>
</evidence>
<dbReference type="InterPro" id="IPR023799">
    <property type="entry name" value="RbfA_dom_sf"/>
</dbReference>
<dbReference type="GO" id="GO:0005829">
    <property type="term" value="C:cytosol"/>
    <property type="evidence" value="ECO:0007669"/>
    <property type="project" value="TreeGrafter"/>
</dbReference>
<sequence>MADPARAARMAQRIKVVVAQALGKIIKDPRVENITITDARVTNDLQHATLYYTVFGDEEAKAAGAEALNSARGAIRKEVGRNLTARLTPTVEFVADEIPVNASHLEDVLRAARAKDAEVAALAAKAQYAGEADPYRKPNEADELEDLDYDLDAADADDLDDADVDDADVDSEEVDADSDSEKDADKN</sequence>
<organism evidence="5 6">
    <name type="scientific">Neomicrococcus aestuarii</name>
    <dbReference type="NCBI Taxonomy" id="556325"/>
    <lineage>
        <taxon>Bacteria</taxon>
        <taxon>Bacillati</taxon>
        <taxon>Actinomycetota</taxon>
        <taxon>Actinomycetes</taxon>
        <taxon>Micrococcales</taxon>
        <taxon>Micrococcaceae</taxon>
        <taxon>Neomicrococcus</taxon>
    </lineage>
</organism>
<dbReference type="KEGG" id="nae:BHE16_04120"/>
<proteinExistence type="inferred from homology"/>
<dbReference type="RefSeq" id="WP_071893816.1">
    <property type="nucleotide sequence ID" value="NZ_CP018135.1"/>
</dbReference>
<evidence type="ECO:0000256" key="1">
    <source>
        <dbReference type="ARBA" id="ARBA00022490"/>
    </source>
</evidence>
<dbReference type="PANTHER" id="PTHR33515:SF1">
    <property type="entry name" value="RIBOSOME-BINDING FACTOR A, CHLOROPLASTIC-RELATED"/>
    <property type="match status" value="1"/>
</dbReference>
<dbReference type="OrthoDB" id="307788at2"/>
<dbReference type="Pfam" id="PF02033">
    <property type="entry name" value="RBFA"/>
    <property type="match status" value="1"/>
</dbReference>
<dbReference type="AlphaFoldDB" id="A0A1L2ZLM7"/>
<dbReference type="InterPro" id="IPR015946">
    <property type="entry name" value="KH_dom-like_a/b"/>
</dbReference>
<comment type="subcellular location">
    <subcellularLocation>
        <location evidence="3">Cytoplasm</location>
    </subcellularLocation>
</comment>
<protein>
    <recommendedName>
        <fullName evidence="3">Ribosome-binding factor A</fullName>
    </recommendedName>
</protein>
<dbReference type="NCBIfam" id="TIGR00082">
    <property type="entry name" value="rbfA"/>
    <property type="match status" value="1"/>
</dbReference>
<dbReference type="Proteomes" id="UP000183530">
    <property type="component" value="Chromosome"/>
</dbReference>
<dbReference type="EMBL" id="CP018135">
    <property type="protein sequence ID" value="APF40335.1"/>
    <property type="molecule type" value="Genomic_DNA"/>
</dbReference>
<evidence type="ECO:0000256" key="4">
    <source>
        <dbReference type="SAM" id="MobiDB-lite"/>
    </source>
</evidence>
<evidence type="ECO:0000313" key="6">
    <source>
        <dbReference type="Proteomes" id="UP000183530"/>
    </source>
</evidence>
<dbReference type="STRING" id="556325.BHE16_04120"/>
<feature type="region of interest" description="Disordered" evidence="4">
    <location>
        <begin position="133"/>
        <end position="187"/>
    </location>
</feature>
<name>A0A1L2ZLM7_9MICC</name>
<keyword evidence="6" id="KW-1185">Reference proteome</keyword>
<gene>
    <name evidence="3" type="primary">rbfA</name>
    <name evidence="5" type="ORF">BHE16_04120</name>
</gene>
<evidence type="ECO:0000256" key="2">
    <source>
        <dbReference type="ARBA" id="ARBA00022517"/>
    </source>
</evidence>
<dbReference type="SUPFAM" id="SSF89919">
    <property type="entry name" value="Ribosome-binding factor A, RbfA"/>
    <property type="match status" value="1"/>
</dbReference>
<dbReference type="GO" id="GO:0043024">
    <property type="term" value="F:ribosomal small subunit binding"/>
    <property type="evidence" value="ECO:0007669"/>
    <property type="project" value="TreeGrafter"/>
</dbReference>
<reference evidence="5 6" key="1">
    <citation type="submission" date="2016-11" db="EMBL/GenBank/DDBJ databases">
        <title>Genome sequencing of Zhihengliuella aestuarii B18 antagonistic to Plasmodiophora brassicae.</title>
        <authorList>
            <person name="Luo Y."/>
        </authorList>
    </citation>
    <scope>NUCLEOTIDE SEQUENCE [LARGE SCALE GENOMIC DNA]</scope>
    <source>
        <strain evidence="5 6">B18</strain>
    </source>
</reference>
<feature type="compositionally biased region" description="Acidic residues" evidence="4">
    <location>
        <begin position="141"/>
        <end position="178"/>
    </location>
</feature>
<dbReference type="Gene3D" id="3.30.300.20">
    <property type="match status" value="1"/>
</dbReference>
<keyword evidence="1 3" id="KW-0963">Cytoplasm</keyword>
<accession>A0A1L2ZLM7</accession>
<dbReference type="HAMAP" id="MF_00003">
    <property type="entry name" value="RbfA"/>
    <property type="match status" value="1"/>
</dbReference>
<comment type="similarity">
    <text evidence="3">Belongs to the RbfA family.</text>
</comment>
<dbReference type="InterPro" id="IPR000238">
    <property type="entry name" value="RbfA"/>
</dbReference>
<dbReference type="GO" id="GO:0030490">
    <property type="term" value="P:maturation of SSU-rRNA"/>
    <property type="evidence" value="ECO:0007669"/>
    <property type="project" value="UniProtKB-UniRule"/>
</dbReference>
<keyword evidence="2 3" id="KW-0690">Ribosome biogenesis</keyword>
<comment type="subunit">
    <text evidence="3">Monomer. Binds 30S ribosomal subunits, but not 50S ribosomal subunits or 70S ribosomes.</text>
</comment>
<dbReference type="PANTHER" id="PTHR33515">
    <property type="entry name" value="RIBOSOME-BINDING FACTOR A, CHLOROPLASTIC-RELATED"/>
    <property type="match status" value="1"/>
</dbReference>
<evidence type="ECO:0000313" key="5">
    <source>
        <dbReference type="EMBL" id="APF40335.1"/>
    </source>
</evidence>